<name>A0A1Y5RZD4_9RHOB</name>
<reference evidence="1 2" key="1">
    <citation type="submission" date="2017-03" db="EMBL/GenBank/DDBJ databases">
        <authorList>
            <person name="Afonso C.L."/>
            <person name="Miller P.J."/>
            <person name="Scott M.A."/>
            <person name="Spackman E."/>
            <person name="Goraichik I."/>
            <person name="Dimitrov K.M."/>
            <person name="Suarez D.L."/>
            <person name="Swayne D.E."/>
        </authorList>
    </citation>
    <scope>NUCLEOTIDE SEQUENCE [LARGE SCALE GENOMIC DNA]</scope>
    <source>
        <strain evidence="1 2">CECT 8620</strain>
    </source>
</reference>
<keyword evidence="2" id="KW-1185">Reference proteome</keyword>
<dbReference type="EMBL" id="FWFS01000003">
    <property type="protein sequence ID" value="SLN29121.1"/>
    <property type="molecule type" value="Genomic_DNA"/>
</dbReference>
<organism evidence="1 2">
    <name type="scientific">Aquimixticola soesokkakensis</name>
    <dbReference type="NCBI Taxonomy" id="1519096"/>
    <lineage>
        <taxon>Bacteria</taxon>
        <taxon>Pseudomonadati</taxon>
        <taxon>Pseudomonadota</taxon>
        <taxon>Alphaproteobacteria</taxon>
        <taxon>Rhodobacterales</taxon>
        <taxon>Paracoccaceae</taxon>
        <taxon>Aquimixticola</taxon>
    </lineage>
</organism>
<protein>
    <submittedName>
        <fullName evidence="1">Uncharacterized protein</fullName>
    </submittedName>
</protein>
<dbReference type="AlphaFoldDB" id="A0A1Y5RZD4"/>
<evidence type="ECO:0000313" key="1">
    <source>
        <dbReference type="EMBL" id="SLN29121.1"/>
    </source>
</evidence>
<gene>
    <name evidence="1" type="ORF">AQS8620_00890</name>
</gene>
<dbReference type="Proteomes" id="UP000193862">
    <property type="component" value="Unassembled WGS sequence"/>
</dbReference>
<evidence type="ECO:0000313" key="2">
    <source>
        <dbReference type="Proteomes" id="UP000193862"/>
    </source>
</evidence>
<sequence length="77" mass="8017">MIADFSMLFLSARARRPESGNRAVAHSGSSLNGCCDRANSIEPTPAAQGDALLVCGISQIGANVTSLSHIAFQSVRL</sequence>
<proteinExistence type="predicted"/>
<accession>A0A1Y5RZD4</accession>